<dbReference type="AlphaFoldDB" id="A0AA37DFI2"/>
<protein>
    <submittedName>
        <fullName evidence="1">Uncharacterized protein</fullName>
    </submittedName>
</protein>
<evidence type="ECO:0000313" key="2">
    <source>
        <dbReference type="Proteomes" id="UP000018466"/>
    </source>
</evidence>
<organism evidence="1 2">
    <name type="scientific">Stomatobaculum longum</name>
    <dbReference type="NCBI Taxonomy" id="796942"/>
    <lineage>
        <taxon>Bacteria</taxon>
        <taxon>Bacillati</taxon>
        <taxon>Bacillota</taxon>
        <taxon>Clostridia</taxon>
        <taxon>Lachnospirales</taxon>
        <taxon>Lachnospiraceae</taxon>
        <taxon>Stomatobaculum</taxon>
    </lineage>
</organism>
<dbReference type="EMBL" id="AGEL01000015">
    <property type="protein sequence ID" value="EHO15629.1"/>
    <property type="molecule type" value="Genomic_DNA"/>
</dbReference>
<proteinExistence type="predicted"/>
<reference evidence="1 2" key="1">
    <citation type="submission" date="2011-10" db="EMBL/GenBank/DDBJ databases">
        <title>The Genome Sequence of Lachnospiraceae bacterium ACC2.</title>
        <authorList>
            <consortium name="The Broad Institute Genome Sequencing Platform"/>
            <person name="Earl A."/>
            <person name="Ward D."/>
            <person name="Feldgarden M."/>
            <person name="Gevers D."/>
            <person name="Sizova M."/>
            <person name="Hazen A."/>
            <person name="Epstein S."/>
            <person name="Young S.K."/>
            <person name="Zeng Q."/>
            <person name="Gargeya S."/>
            <person name="Fitzgerald M."/>
            <person name="Haas B."/>
            <person name="Abouelleil A."/>
            <person name="Alvarado L."/>
            <person name="Arachchi H.M."/>
            <person name="Berlin A."/>
            <person name="Brown A."/>
            <person name="Chapman S.B."/>
            <person name="Chen Z."/>
            <person name="Dunbar C."/>
            <person name="Freedman E."/>
            <person name="Gearin G."/>
            <person name="Goldberg J."/>
            <person name="Griggs A."/>
            <person name="Gujja S."/>
            <person name="Heiman D."/>
            <person name="Howarth C."/>
            <person name="Larson L."/>
            <person name="Lui A."/>
            <person name="MacDonald P.J.P."/>
            <person name="Montmayeur A."/>
            <person name="Murphy C."/>
            <person name="Neiman D."/>
            <person name="Pearson M."/>
            <person name="Priest M."/>
            <person name="Roberts A."/>
            <person name="Saif S."/>
            <person name="Shea T."/>
            <person name="Shenoy N."/>
            <person name="Sisk P."/>
            <person name="Stolte C."/>
            <person name="Sykes S."/>
            <person name="Wortman J."/>
            <person name="Nusbaum C."/>
            <person name="Birren B."/>
        </authorList>
    </citation>
    <scope>NUCLEOTIDE SEQUENCE [LARGE SCALE GENOMIC DNA]</scope>
    <source>
        <strain evidence="1 2">ACC2</strain>
    </source>
</reference>
<name>A0AA37DFI2_9FIRM</name>
<dbReference type="RefSeq" id="WP_009533768.1">
    <property type="nucleotide sequence ID" value="NZ_JH590865.1"/>
</dbReference>
<accession>A0AA37DFI2</accession>
<evidence type="ECO:0000313" key="1">
    <source>
        <dbReference type="EMBL" id="EHO15629.1"/>
    </source>
</evidence>
<dbReference type="GeneID" id="86941678"/>
<dbReference type="Proteomes" id="UP000018466">
    <property type="component" value="Unassembled WGS sequence"/>
</dbReference>
<sequence>MTKEAMARMAETMRHYRQIKNAKVLTEKWNEFFSGAGEIPEKPDDVTEGEEDEDVYKEEAIVLYAELNNRFHLIEEVEAIEEIMLNHSMSGFISHFITDELMAMYPKEYARSRKDGSVLVTGPLYIVHPVINEDEMDACMDLSAVEFCEALAYLTSHTIYAKNNAEAIGFLLEKED</sequence>
<gene>
    <name evidence="1" type="ORF">HMPREF9623_01950</name>
</gene>
<comment type="caution">
    <text evidence="1">The sequence shown here is derived from an EMBL/GenBank/DDBJ whole genome shotgun (WGS) entry which is preliminary data.</text>
</comment>
<keyword evidence="2" id="KW-1185">Reference proteome</keyword>